<dbReference type="RefSeq" id="WP_110476062.1">
    <property type="nucleotide sequence ID" value="NZ_BMWQ01000005.1"/>
</dbReference>
<gene>
    <name evidence="1" type="ORF">DFQ11_105158</name>
</gene>
<evidence type="ECO:0000313" key="2">
    <source>
        <dbReference type="Proteomes" id="UP000248054"/>
    </source>
</evidence>
<proteinExistence type="predicted"/>
<dbReference type="OrthoDB" id="1425186at2"/>
<dbReference type="AlphaFoldDB" id="A0A2V4X628"/>
<evidence type="ECO:0000313" key="1">
    <source>
        <dbReference type="EMBL" id="PYE80559.1"/>
    </source>
</evidence>
<dbReference type="EMBL" id="QJTD01000005">
    <property type="protein sequence ID" value="PYE80559.1"/>
    <property type="molecule type" value="Genomic_DNA"/>
</dbReference>
<organism evidence="1 2">
    <name type="scientific">Winogradskyella epiphytica</name>
    <dbReference type="NCBI Taxonomy" id="262005"/>
    <lineage>
        <taxon>Bacteria</taxon>
        <taxon>Pseudomonadati</taxon>
        <taxon>Bacteroidota</taxon>
        <taxon>Flavobacteriia</taxon>
        <taxon>Flavobacteriales</taxon>
        <taxon>Flavobacteriaceae</taxon>
        <taxon>Winogradskyella</taxon>
    </lineage>
</organism>
<reference evidence="1 2" key="1">
    <citation type="submission" date="2018-06" db="EMBL/GenBank/DDBJ databases">
        <title>Genomic Encyclopedia of Type Strains, Phase III (KMG-III): the genomes of soil and plant-associated and newly described type strains.</title>
        <authorList>
            <person name="Whitman W."/>
        </authorList>
    </citation>
    <scope>NUCLEOTIDE SEQUENCE [LARGE SCALE GENOMIC DNA]</scope>
    <source>
        <strain evidence="1 2">CECT 7945</strain>
    </source>
</reference>
<comment type="caution">
    <text evidence="1">The sequence shown here is derived from an EMBL/GenBank/DDBJ whole genome shotgun (WGS) entry which is preliminary data.</text>
</comment>
<sequence>MKPYSYLFLILIICTACNNKQASKTIVEKRDTKPKTTEIIGTTKSSIRNGVKNTTNTQEDWYWKNTMKSSNNTFENWEHGKVDLVMLYRYKQNESSPEKLNVGHIDAKGSITINLPETIKTETKIDNAGNLVFHDIQDITTLICQNPKAGYFGKTTIYVEKNNTNLGALTLGNSVRVTYNLTNQSTLTMGDEGYILSWVYLDEAATMKGTETTRNKVRRDGTNTIEAENIVVYSLEYKPGWNIVKTEVIGKYDLEHERGLNASWFKKHEHSVLDKIPSDADYFFRKLNY</sequence>
<accession>A0A2V4X628</accession>
<name>A0A2V4X628_9FLAO</name>
<keyword evidence="2" id="KW-1185">Reference proteome</keyword>
<protein>
    <submittedName>
        <fullName evidence="1">Uncharacterized protein</fullName>
    </submittedName>
</protein>
<dbReference type="Proteomes" id="UP000248054">
    <property type="component" value="Unassembled WGS sequence"/>
</dbReference>